<evidence type="ECO:0000313" key="2">
    <source>
        <dbReference type="Proteomes" id="UP000828390"/>
    </source>
</evidence>
<protein>
    <submittedName>
        <fullName evidence="1">Uncharacterized protein</fullName>
    </submittedName>
</protein>
<gene>
    <name evidence="1" type="ORF">DPMN_095369</name>
</gene>
<reference evidence="1" key="1">
    <citation type="journal article" date="2019" name="bioRxiv">
        <title>The Genome of the Zebra Mussel, Dreissena polymorpha: A Resource for Invasive Species Research.</title>
        <authorList>
            <person name="McCartney M.A."/>
            <person name="Auch B."/>
            <person name="Kono T."/>
            <person name="Mallez S."/>
            <person name="Zhang Y."/>
            <person name="Obille A."/>
            <person name="Becker A."/>
            <person name="Abrahante J.E."/>
            <person name="Garbe J."/>
            <person name="Badalamenti J.P."/>
            <person name="Herman A."/>
            <person name="Mangelson H."/>
            <person name="Liachko I."/>
            <person name="Sullivan S."/>
            <person name="Sone E.D."/>
            <person name="Koren S."/>
            <person name="Silverstein K.A.T."/>
            <person name="Beckman K.B."/>
            <person name="Gohl D.M."/>
        </authorList>
    </citation>
    <scope>NUCLEOTIDE SEQUENCE</scope>
    <source>
        <strain evidence="1">Duluth1</strain>
        <tissue evidence="1">Whole animal</tissue>
    </source>
</reference>
<name>A0A9D4L6R6_DREPO</name>
<accession>A0A9D4L6R6</accession>
<dbReference type="EMBL" id="JAIWYP010000003">
    <property type="protein sequence ID" value="KAH3852848.1"/>
    <property type="molecule type" value="Genomic_DNA"/>
</dbReference>
<organism evidence="1 2">
    <name type="scientific">Dreissena polymorpha</name>
    <name type="common">Zebra mussel</name>
    <name type="synonym">Mytilus polymorpha</name>
    <dbReference type="NCBI Taxonomy" id="45954"/>
    <lineage>
        <taxon>Eukaryota</taxon>
        <taxon>Metazoa</taxon>
        <taxon>Spiralia</taxon>
        <taxon>Lophotrochozoa</taxon>
        <taxon>Mollusca</taxon>
        <taxon>Bivalvia</taxon>
        <taxon>Autobranchia</taxon>
        <taxon>Heteroconchia</taxon>
        <taxon>Euheterodonta</taxon>
        <taxon>Imparidentia</taxon>
        <taxon>Neoheterodontei</taxon>
        <taxon>Myida</taxon>
        <taxon>Dreissenoidea</taxon>
        <taxon>Dreissenidae</taxon>
        <taxon>Dreissena</taxon>
    </lineage>
</organism>
<dbReference type="AlphaFoldDB" id="A0A9D4L6R6"/>
<comment type="caution">
    <text evidence="1">The sequence shown here is derived from an EMBL/GenBank/DDBJ whole genome shotgun (WGS) entry which is preliminary data.</text>
</comment>
<dbReference type="Proteomes" id="UP000828390">
    <property type="component" value="Unassembled WGS sequence"/>
</dbReference>
<evidence type="ECO:0000313" key="1">
    <source>
        <dbReference type="EMBL" id="KAH3852848.1"/>
    </source>
</evidence>
<sequence length="71" mass="7868">MGAALSLLYGELDPNLTMKQFENAPIQDTEIHYPRTHSSCDATDTNDNIANDTNGSVFVRNCETKQLHKGN</sequence>
<reference evidence="1" key="2">
    <citation type="submission" date="2020-11" db="EMBL/GenBank/DDBJ databases">
        <authorList>
            <person name="McCartney M.A."/>
            <person name="Auch B."/>
            <person name="Kono T."/>
            <person name="Mallez S."/>
            <person name="Becker A."/>
            <person name="Gohl D.M."/>
            <person name="Silverstein K.A.T."/>
            <person name="Koren S."/>
            <person name="Bechman K.B."/>
            <person name="Herman A."/>
            <person name="Abrahante J.E."/>
            <person name="Garbe J."/>
        </authorList>
    </citation>
    <scope>NUCLEOTIDE SEQUENCE</scope>
    <source>
        <strain evidence="1">Duluth1</strain>
        <tissue evidence="1">Whole animal</tissue>
    </source>
</reference>
<proteinExistence type="predicted"/>
<keyword evidence="2" id="KW-1185">Reference proteome</keyword>